<proteinExistence type="predicted"/>
<dbReference type="AlphaFoldDB" id="A0AAW9QZU8"/>
<protein>
    <recommendedName>
        <fullName evidence="4">DUF3859 domain-containing protein</fullName>
    </recommendedName>
</protein>
<evidence type="ECO:0000313" key="2">
    <source>
        <dbReference type="EMBL" id="MEG3438689.1"/>
    </source>
</evidence>
<keyword evidence="1" id="KW-1133">Transmembrane helix</keyword>
<organism evidence="2 3">
    <name type="scientific">Pannus brasiliensis CCIBt3594</name>
    <dbReference type="NCBI Taxonomy" id="1427578"/>
    <lineage>
        <taxon>Bacteria</taxon>
        <taxon>Bacillati</taxon>
        <taxon>Cyanobacteriota</taxon>
        <taxon>Cyanophyceae</taxon>
        <taxon>Oscillatoriophycideae</taxon>
        <taxon>Chroococcales</taxon>
        <taxon>Microcystaceae</taxon>
        <taxon>Pannus</taxon>
    </lineage>
</organism>
<gene>
    <name evidence="2" type="ORF">V0288_16280</name>
</gene>
<evidence type="ECO:0000313" key="3">
    <source>
        <dbReference type="Proteomes" id="UP001328733"/>
    </source>
</evidence>
<feature type="transmembrane region" description="Helical" evidence="1">
    <location>
        <begin position="69"/>
        <end position="90"/>
    </location>
</feature>
<keyword evidence="1" id="KW-0812">Transmembrane</keyword>
<sequence>MEKRFSPEQLEKVVAEADRLFRRQQTELDTEQVRDILRELNLPPELLEEAMVQTRRREALAARKRRSRWLIGIAVGSIAFLAVSALFLTWNQQQTLERVIAQSDRLTGERDTGGNLTDVSRSIGGEVLFYRVTLANARPGQRLALSCNWSDPSGRIVHQNRYRTKEITTPVWNTFCRYPLGADAPVGRWKVELFLGDRRLDEMTFEVR</sequence>
<comment type="caution">
    <text evidence="2">The sequence shown here is derived from an EMBL/GenBank/DDBJ whole genome shotgun (WGS) entry which is preliminary data.</text>
</comment>
<keyword evidence="1" id="KW-0472">Membrane</keyword>
<keyword evidence="3" id="KW-1185">Reference proteome</keyword>
<reference evidence="2 3" key="1">
    <citation type="submission" date="2024-01" db="EMBL/GenBank/DDBJ databases">
        <title>Genomic insights into the taxonomy and metabolism of the cyanobacterium Pannus brasiliensis CCIBt3594.</title>
        <authorList>
            <person name="Machado M."/>
            <person name="Botero N.B."/>
            <person name="Andreote A.P.D."/>
            <person name="Feitosa A.M.T."/>
            <person name="Popin R."/>
            <person name="Sivonen K."/>
            <person name="Fiore M.F."/>
        </authorList>
    </citation>
    <scope>NUCLEOTIDE SEQUENCE [LARGE SCALE GENOMIC DNA]</scope>
    <source>
        <strain evidence="2 3">CCIBt3594</strain>
    </source>
</reference>
<dbReference type="RefSeq" id="WP_332866173.1">
    <property type="nucleotide sequence ID" value="NZ_JBAFSM010000033.1"/>
</dbReference>
<evidence type="ECO:0008006" key="4">
    <source>
        <dbReference type="Google" id="ProtNLM"/>
    </source>
</evidence>
<dbReference type="EMBL" id="JBAFSM010000033">
    <property type="protein sequence ID" value="MEG3438689.1"/>
    <property type="molecule type" value="Genomic_DNA"/>
</dbReference>
<dbReference type="Proteomes" id="UP001328733">
    <property type="component" value="Unassembled WGS sequence"/>
</dbReference>
<name>A0AAW9QZU8_9CHRO</name>
<evidence type="ECO:0000256" key="1">
    <source>
        <dbReference type="SAM" id="Phobius"/>
    </source>
</evidence>
<accession>A0AAW9QZU8</accession>